<comment type="caution">
    <text evidence="3">The sequence shown here is derived from an EMBL/GenBank/DDBJ whole genome shotgun (WGS) entry which is preliminary data.</text>
</comment>
<reference evidence="3" key="1">
    <citation type="journal article" date="2017" name="Nature">
        <title>The sunflower genome provides insights into oil metabolism, flowering and Asterid evolution.</title>
        <authorList>
            <person name="Badouin H."/>
            <person name="Gouzy J."/>
            <person name="Grassa C.J."/>
            <person name="Murat F."/>
            <person name="Staton S.E."/>
            <person name="Cottret L."/>
            <person name="Lelandais-Briere C."/>
            <person name="Owens G.L."/>
            <person name="Carrere S."/>
            <person name="Mayjonade B."/>
            <person name="Legrand L."/>
            <person name="Gill N."/>
            <person name="Kane N.C."/>
            <person name="Bowers J.E."/>
            <person name="Hubner S."/>
            <person name="Bellec A."/>
            <person name="Berard A."/>
            <person name="Berges H."/>
            <person name="Blanchet N."/>
            <person name="Boniface M.C."/>
            <person name="Brunel D."/>
            <person name="Catrice O."/>
            <person name="Chaidir N."/>
            <person name="Claudel C."/>
            <person name="Donnadieu C."/>
            <person name="Faraut T."/>
            <person name="Fievet G."/>
            <person name="Helmstetter N."/>
            <person name="King M."/>
            <person name="Knapp S.J."/>
            <person name="Lai Z."/>
            <person name="Le Paslier M.C."/>
            <person name="Lippi Y."/>
            <person name="Lorenzon L."/>
            <person name="Mandel J.R."/>
            <person name="Marage G."/>
            <person name="Marchand G."/>
            <person name="Marquand E."/>
            <person name="Bret-Mestries E."/>
            <person name="Morien E."/>
            <person name="Nambeesan S."/>
            <person name="Nguyen T."/>
            <person name="Pegot-Espagnet P."/>
            <person name="Pouilly N."/>
            <person name="Raftis F."/>
            <person name="Sallet E."/>
            <person name="Schiex T."/>
            <person name="Thomas J."/>
            <person name="Vandecasteele C."/>
            <person name="Vares D."/>
            <person name="Vear F."/>
            <person name="Vautrin S."/>
            <person name="Crespi M."/>
            <person name="Mangin B."/>
            <person name="Burke J.M."/>
            <person name="Salse J."/>
            <person name="Munos S."/>
            <person name="Vincourt P."/>
            <person name="Rieseberg L.H."/>
            <person name="Langlade N.B."/>
        </authorList>
    </citation>
    <scope>NUCLEOTIDE SEQUENCE</scope>
    <source>
        <tissue evidence="3">Leaves</tissue>
    </source>
</reference>
<feature type="transmembrane region" description="Helical" evidence="2">
    <location>
        <begin position="110"/>
        <end position="132"/>
    </location>
</feature>
<proteinExistence type="predicted"/>
<evidence type="ECO:0008006" key="5">
    <source>
        <dbReference type="Google" id="ProtNLM"/>
    </source>
</evidence>
<reference evidence="3" key="2">
    <citation type="submission" date="2020-06" db="EMBL/GenBank/DDBJ databases">
        <title>Helianthus annuus Genome sequencing and assembly Release 2.</title>
        <authorList>
            <person name="Gouzy J."/>
            <person name="Langlade N."/>
            <person name="Munos S."/>
        </authorList>
    </citation>
    <scope>NUCLEOTIDE SEQUENCE</scope>
    <source>
        <tissue evidence="3">Leaves</tissue>
    </source>
</reference>
<dbReference type="PANTHER" id="PTHR34558:SF9">
    <property type="entry name" value="F3L24.15 PROTEIN"/>
    <property type="match status" value="1"/>
</dbReference>
<organism evidence="3 4">
    <name type="scientific">Helianthus annuus</name>
    <name type="common">Common sunflower</name>
    <dbReference type="NCBI Taxonomy" id="4232"/>
    <lineage>
        <taxon>Eukaryota</taxon>
        <taxon>Viridiplantae</taxon>
        <taxon>Streptophyta</taxon>
        <taxon>Embryophyta</taxon>
        <taxon>Tracheophyta</taxon>
        <taxon>Spermatophyta</taxon>
        <taxon>Magnoliopsida</taxon>
        <taxon>eudicotyledons</taxon>
        <taxon>Gunneridae</taxon>
        <taxon>Pentapetalae</taxon>
        <taxon>asterids</taxon>
        <taxon>campanulids</taxon>
        <taxon>Asterales</taxon>
        <taxon>Asteraceae</taxon>
        <taxon>Asteroideae</taxon>
        <taxon>Heliantheae alliance</taxon>
        <taxon>Heliantheae</taxon>
        <taxon>Helianthus</taxon>
    </lineage>
</organism>
<keyword evidence="2" id="KW-1133">Transmembrane helix</keyword>
<dbReference type="AlphaFoldDB" id="A0A9K3ISP9"/>
<dbReference type="PANTHER" id="PTHR34558">
    <property type="entry name" value="EXPRESSED PROTEIN"/>
    <property type="match status" value="1"/>
</dbReference>
<keyword evidence="2" id="KW-0812">Transmembrane</keyword>
<feature type="transmembrane region" description="Helical" evidence="2">
    <location>
        <begin position="12"/>
        <end position="30"/>
    </location>
</feature>
<name>A0A9K3ISP9_HELAN</name>
<keyword evidence="4" id="KW-1185">Reference proteome</keyword>
<evidence type="ECO:0000256" key="2">
    <source>
        <dbReference type="SAM" id="Phobius"/>
    </source>
</evidence>
<dbReference type="Proteomes" id="UP000215914">
    <property type="component" value="Unassembled WGS sequence"/>
</dbReference>
<sequence length="154" mass="16877">MPLTTLQTMARFVLFFLILAHTFLTISARYSGTKPTVEAPAFSPLNNRNIAEAPKIRKLGKHHVIKSEPPTTAPSSDHEENSGSMAEEEDGMYLEKHHHHHRSDSVDKSIAGGGVILGGLVMAFVVSIVCYIRATRRRSMVEPPTPTTVRSASS</sequence>
<evidence type="ECO:0000313" key="4">
    <source>
        <dbReference type="Proteomes" id="UP000215914"/>
    </source>
</evidence>
<evidence type="ECO:0000313" key="3">
    <source>
        <dbReference type="EMBL" id="KAF5802363.1"/>
    </source>
</evidence>
<dbReference type="Gramene" id="mRNA:HanXRQr2_Chr06g0258671">
    <property type="protein sequence ID" value="CDS:HanXRQr2_Chr06g0258671.1"/>
    <property type="gene ID" value="HanXRQr2_Chr06g0258671"/>
</dbReference>
<gene>
    <name evidence="3" type="ORF">HanXRQr2_Chr06g0258671</name>
</gene>
<dbReference type="EMBL" id="MNCJ02000321">
    <property type="protein sequence ID" value="KAF5802363.1"/>
    <property type="molecule type" value="Genomic_DNA"/>
</dbReference>
<feature type="region of interest" description="Disordered" evidence="1">
    <location>
        <begin position="62"/>
        <end position="88"/>
    </location>
</feature>
<protein>
    <recommendedName>
        <fullName evidence="5">Transmembrane protein</fullName>
    </recommendedName>
</protein>
<evidence type="ECO:0000256" key="1">
    <source>
        <dbReference type="SAM" id="MobiDB-lite"/>
    </source>
</evidence>
<accession>A0A9K3ISP9</accession>
<keyword evidence="2" id="KW-0472">Membrane</keyword>